<accession>A0A0G1HYR1</accession>
<evidence type="ECO:0000313" key="2">
    <source>
        <dbReference type="EMBL" id="KKT52296.1"/>
    </source>
</evidence>
<dbReference type="AlphaFoldDB" id="A0A0G1HYR1"/>
<keyword evidence="1" id="KW-0472">Membrane</keyword>
<name>A0A0G1HYR1_9BACT</name>
<keyword evidence="1" id="KW-1133">Transmembrane helix</keyword>
<gene>
    <name evidence="2" type="ORF">UW44_C0003G0139</name>
</gene>
<dbReference type="EMBL" id="LCIH01000003">
    <property type="protein sequence ID" value="KKT52296.1"/>
    <property type="molecule type" value="Genomic_DNA"/>
</dbReference>
<sequence>MSSKQILVAVTLFALIGGAAIYLISGRDRETQKPTNSPALTPTATPVKMLTWTDEAGFSFQYPEGTGIDNHPEDKKNYANLTLTLNSKETVQIIMADNTYKNLGDWVGENSALDTTLDSCPAKKILKDDLETIACIDNDVLVTITGRDIAGIVKSWVFIYPSPAPAAKSATINNNDGDVLEEE</sequence>
<protein>
    <submittedName>
        <fullName evidence="2">Uncharacterized protein</fullName>
    </submittedName>
</protein>
<feature type="transmembrane region" description="Helical" evidence="1">
    <location>
        <begin position="6"/>
        <end position="24"/>
    </location>
</feature>
<proteinExistence type="predicted"/>
<comment type="caution">
    <text evidence="2">The sequence shown here is derived from an EMBL/GenBank/DDBJ whole genome shotgun (WGS) entry which is preliminary data.</text>
</comment>
<reference evidence="2 3" key="1">
    <citation type="journal article" date="2015" name="Nature">
        <title>rRNA introns, odd ribosomes, and small enigmatic genomes across a large radiation of phyla.</title>
        <authorList>
            <person name="Brown C.T."/>
            <person name="Hug L.A."/>
            <person name="Thomas B.C."/>
            <person name="Sharon I."/>
            <person name="Castelle C.J."/>
            <person name="Singh A."/>
            <person name="Wilkins M.J."/>
            <person name="Williams K.H."/>
            <person name="Banfield J.F."/>
        </authorList>
    </citation>
    <scope>NUCLEOTIDE SEQUENCE [LARGE SCALE GENOMIC DNA]</scope>
</reference>
<organism evidence="2 3">
    <name type="scientific">Candidatus Collierbacteria bacterium GW2011_GWB2_44_22</name>
    <dbReference type="NCBI Taxonomy" id="1618387"/>
    <lineage>
        <taxon>Bacteria</taxon>
        <taxon>Candidatus Collieribacteriota</taxon>
    </lineage>
</organism>
<evidence type="ECO:0000256" key="1">
    <source>
        <dbReference type="SAM" id="Phobius"/>
    </source>
</evidence>
<keyword evidence="1" id="KW-0812">Transmembrane</keyword>
<evidence type="ECO:0000313" key="3">
    <source>
        <dbReference type="Proteomes" id="UP000034006"/>
    </source>
</evidence>
<dbReference type="Proteomes" id="UP000034006">
    <property type="component" value="Unassembled WGS sequence"/>
</dbReference>